<gene>
    <name evidence="3" type="primary">Cnig_chr_X.g23105</name>
    <name evidence="3" type="ORF">B9Z55_023105</name>
</gene>
<dbReference type="EMBL" id="PDUG01000006">
    <property type="protein sequence ID" value="PIC16527.1"/>
    <property type="molecule type" value="Genomic_DNA"/>
</dbReference>
<reference evidence="4" key="1">
    <citation type="submission" date="2017-10" db="EMBL/GenBank/DDBJ databases">
        <title>Rapid genome shrinkage in a self-fertile nematode reveals novel sperm competition proteins.</title>
        <authorList>
            <person name="Yin D."/>
            <person name="Schwarz E.M."/>
            <person name="Thomas C.G."/>
            <person name="Felde R.L."/>
            <person name="Korf I.F."/>
            <person name="Cutter A.D."/>
            <person name="Schartner C.M."/>
            <person name="Ralston E.J."/>
            <person name="Meyer B.J."/>
            <person name="Haag E.S."/>
        </authorList>
    </citation>
    <scope>NUCLEOTIDE SEQUENCE [LARGE SCALE GENOMIC DNA]</scope>
    <source>
        <strain evidence="4">JU1422</strain>
    </source>
</reference>
<feature type="domain" description="DUF38" evidence="2">
    <location>
        <begin position="2"/>
        <end position="102"/>
    </location>
</feature>
<dbReference type="AlphaFoldDB" id="A0A2G5SNC6"/>
<proteinExistence type="predicted"/>
<keyword evidence="1" id="KW-0812">Transmembrane</keyword>
<protein>
    <recommendedName>
        <fullName evidence="2">DUF38 domain-containing protein</fullName>
    </recommendedName>
</protein>
<evidence type="ECO:0000313" key="4">
    <source>
        <dbReference type="Proteomes" id="UP000230233"/>
    </source>
</evidence>
<evidence type="ECO:0000259" key="2">
    <source>
        <dbReference type="Pfam" id="PF01827"/>
    </source>
</evidence>
<evidence type="ECO:0000313" key="3">
    <source>
        <dbReference type="EMBL" id="PIC16527.1"/>
    </source>
</evidence>
<comment type="caution">
    <text evidence="3">The sequence shown here is derived from an EMBL/GenBank/DDBJ whole genome shotgun (WGS) entry which is preliminary data.</text>
</comment>
<keyword evidence="4" id="KW-1185">Reference proteome</keyword>
<keyword evidence="1" id="KW-1133">Transmembrane helix</keyword>
<accession>A0A2G5SNC6</accession>
<name>A0A2G5SNC6_9PELO</name>
<sequence>MVQNLSTIKAGHLASFTIEFEEPMGREHFTRVFETDQFKQAQSVEIHCILEFNLEDLVNFEHLKQFICGVRSLVEPEEILQIRDTVSTFENLETCVIMYQSNGNLIRPFAELLEEDVPEGPLERFTHRKFSEHHYQFIFIFIYSICNIDLVHVYRKSTIQ</sequence>
<dbReference type="Proteomes" id="UP000230233">
    <property type="component" value="Chromosome X"/>
</dbReference>
<dbReference type="Pfam" id="PF01827">
    <property type="entry name" value="FTH"/>
    <property type="match status" value="1"/>
</dbReference>
<dbReference type="InterPro" id="IPR002900">
    <property type="entry name" value="DUF38/FTH_CAE_spp"/>
</dbReference>
<keyword evidence="1" id="KW-0472">Membrane</keyword>
<feature type="transmembrane region" description="Helical" evidence="1">
    <location>
        <begin position="134"/>
        <end position="154"/>
    </location>
</feature>
<evidence type="ECO:0000256" key="1">
    <source>
        <dbReference type="SAM" id="Phobius"/>
    </source>
</evidence>
<organism evidence="3 4">
    <name type="scientific">Caenorhabditis nigoni</name>
    <dbReference type="NCBI Taxonomy" id="1611254"/>
    <lineage>
        <taxon>Eukaryota</taxon>
        <taxon>Metazoa</taxon>
        <taxon>Ecdysozoa</taxon>
        <taxon>Nematoda</taxon>
        <taxon>Chromadorea</taxon>
        <taxon>Rhabditida</taxon>
        <taxon>Rhabditina</taxon>
        <taxon>Rhabditomorpha</taxon>
        <taxon>Rhabditoidea</taxon>
        <taxon>Rhabditidae</taxon>
        <taxon>Peloderinae</taxon>
        <taxon>Caenorhabditis</taxon>
    </lineage>
</organism>